<evidence type="ECO:0000256" key="4">
    <source>
        <dbReference type="ARBA" id="ARBA00022801"/>
    </source>
</evidence>
<keyword evidence="6" id="KW-0464">Manganese</keyword>
<dbReference type="CDD" id="cd18870">
    <property type="entry name" value="NUDIX_AcylCoAdiphos_Nudt19"/>
    <property type="match status" value="1"/>
</dbReference>
<dbReference type="GO" id="GO:0016818">
    <property type="term" value="F:hydrolase activity, acting on acid anhydrides, in phosphorus-containing anhydrides"/>
    <property type="evidence" value="ECO:0007669"/>
    <property type="project" value="InterPro"/>
</dbReference>
<protein>
    <recommendedName>
        <fullName evidence="10">Nudix hydrolase domain-containing protein</fullName>
    </recommendedName>
</protein>
<evidence type="ECO:0000313" key="8">
    <source>
        <dbReference type="EMBL" id="RKP24192.1"/>
    </source>
</evidence>
<dbReference type="Gene3D" id="3.90.79.10">
    <property type="entry name" value="Nucleoside Triphosphate Pyrophosphohydrolase"/>
    <property type="match status" value="1"/>
</dbReference>
<feature type="region of interest" description="Disordered" evidence="7">
    <location>
        <begin position="1"/>
        <end position="41"/>
    </location>
</feature>
<evidence type="ECO:0000256" key="7">
    <source>
        <dbReference type="SAM" id="MobiDB-lite"/>
    </source>
</evidence>
<keyword evidence="3" id="KW-0479">Metal-binding</keyword>
<accession>A0A4P9YXD9</accession>
<keyword evidence="9" id="KW-1185">Reference proteome</keyword>
<dbReference type="GO" id="GO:0005739">
    <property type="term" value="C:mitochondrion"/>
    <property type="evidence" value="ECO:0007669"/>
    <property type="project" value="TreeGrafter"/>
</dbReference>
<dbReference type="InterPro" id="IPR039121">
    <property type="entry name" value="NUDT19"/>
</dbReference>
<keyword evidence="5" id="KW-0460">Magnesium</keyword>
<keyword evidence="4" id="KW-0378">Hydrolase</keyword>
<sequence length="329" mass="37305">MTLDRTSNPSAETPRPSASLLIAAPWQRPSDTSSSSSSNNNEDAMDYRLLMMKRSARGVFSSGTVDEADRQDNWSSLFATTAANCADLAYRICALRETFEESGILFTEPSAIIDRFSSDQLADWRKQVYANPRRFFELCEQHKLRPAIDRLVYFQRWITPAAEKRRFDTRFYFIALTERESRALGALTSSSYAASAMTMPQFHDGGETVASVWYTPRESLAAYQHKHIDVMPPQWCLLDDLSRMARLADAVAQLGAQPVATYMPEFHRASEQHIYAVLPDDWRHTTSNADKTARPVHQLDFQVEGKIARIQRRIRSATNASSLDHPSKL</sequence>
<evidence type="ECO:0000256" key="6">
    <source>
        <dbReference type="ARBA" id="ARBA00023211"/>
    </source>
</evidence>
<dbReference type="PANTHER" id="PTHR12318:SF0">
    <property type="entry name" value="ACYL-COENZYME A DIPHOSPHATASE NUDT19"/>
    <property type="match status" value="1"/>
</dbReference>
<dbReference type="AlphaFoldDB" id="A0A4P9YXD9"/>
<dbReference type="Proteomes" id="UP000278143">
    <property type="component" value="Unassembled WGS sequence"/>
</dbReference>
<dbReference type="PANTHER" id="PTHR12318">
    <property type="entry name" value="TESTOSTERONE-REGULATED PROTEIN RP2"/>
    <property type="match status" value="1"/>
</dbReference>
<dbReference type="EMBL" id="KZ990391">
    <property type="protein sequence ID" value="RKP24192.1"/>
    <property type="molecule type" value="Genomic_DNA"/>
</dbReference>
<evidence type="ECO:0000256" key="5">
    <source>
        <dbReference type="ARBA" id="ARBA00022842"/>
    </source>
</evidence>
<name>A0A4P9YXD9_9FUNG</name>
<feature type="compositionally biased region" description="Polar residues" evidence="7">
    <location>
        <begin position="1"/>
        <end position="11"/>
    </location>
</feature>
<proteinExistence type="predicted"/>
<evidence type="ECO:0008006" key="10">
    <source>
        <dbReference type="Google" id="ProtNLM"/>
    </source>
</evidence>
<evidence type="ECO:0000313" key="9">
    <source>
        <dbReference type="Proteomes" id="UP000278143"/>
    </source>
</evidence>
<evidence type="ECO:0000256" key="2">
    <source>
        <dbReference type="ARBA" id="ARBA00001946"/>
    </source>
</evidence>
<reference evidence="9" key="1">
    <citation type="journal article" date="2018" name="Nat. Microbiol.">
        <title>Leveraging single-cell genomics to expand the fungal tree of life.</title>
        <authorList>
            <person name="Ahrendt S.R."/>
            <person name="Quandt C.A."/>
            <person name="Ciobanu D."/>
            <person name="Clum A."/>
            <person name="Salamov A."/>
            <person name="Andreopoulos B."/>
            <person name="Cheng J.F."/>
            <person name="Woyke T."/>
            <person name="Pelin A."/>
            <person name="Henrissat B."/>
            <person name="Reynolds N.K."/>
            <person name="Benny G.L."/>
            <person name="Smith M.E."/>
            <person name="James T.Y."/>
            <person name="Grigoriev I.V."/>
        </authorList>
    </citation>
    <scope>NUCLEOTIDE SEQUENCE [LARGE SCALE GENOMIC DNA]</scope>
    <source>
        <strain evidence="9">Benny S71-1</strain>
    </source>
</reference>
<dbReference type="OrthoDB" id="1695362at2759"/>
<dbReference type="GO" id="GO:0046872">
    <property type="term" value="F:metal ion binding"/>
    <property type="evidence" value="ECO:0007669"/>
    <property type="project" value="UniProtKB-KW"/>
</dbReference>
<comment type="cofactor">
    <cofactor evidence="2">
        <name>Mg(2+)</name>
        <dbReference type="ChEBI" id="CHEBI:18420"/>
    </cofactor>
</comment>
<evidence type="ECO:0000256" key="1">
    <source>
        <dbReference type="ARBA" id="ARBA00001936"/>
    </source>
</evidence>
<evidence type="ECO:0000256" key="3">
    <source>
        <dbReference type="ARBA" id="ARBA00022723"/>
    </source>
</evidence>
<gene>
    <name evidence="8" type="ORF">SYNPS1DRAFT_30043</name>
</gene>
<organism evidence="8 9">
    <name type="scientific">Syncephalis pseudoplumigaleata</name>
    <dbReference type="NCBI Taxonomy" id="1712513"/>
    <lineage>
        <taxon>Eukaryota</taxon>
        <taxon>Fungi</taxon>
        <taxon>Fungi incertae sedis</taxon>
        <taxon>Zoopagomycota</taxon>
        <taxon>Zoopagomycotina</taxon>
        <taxon>Zoopagomycetes</taxon>
        <taxon>Zoopagales</taxon>
        <taxon>Piptocephalidaceae</taxon>
        <taxon>Syncephalis</taxon>
    </lineage>
</organism>
<comment type="cofactor">
    <cofactor evidence="1">
        <name>Mn(2+)</name>
        <dbReference type="ChEBI" id="CHEBI:29035"/>
    </cofactor>
</comment>